<name>A0A0W0GBM2_MONRR</name>
<feature type="region of interest" description="Disordered" evidence="1">
    <location>
        <begin position="494"/>
        <end position="706"/>
    </location>
</feature>
<feature type="compositionally biased region" description="Basic residues" evidence="1">
    <location>
        <begin position="508"/>
        <end position="519"/>
    </location>
</feature>
<accession>A0A0W0GBM2</accession>
<feature type="compositionally biased region" description="Polar residues" evidence="1">
    <location>
        <begin position="618"/>
        <end position="628"/>
    </location>
</feature>
<dbReference type="EMBL" id="LATX01000548">
    <property type="protein sequence ID" value="KTB45951.1"/>
    <property type="molecule type" value="Genomic_DNA"/>
</dbReference>
<dbReference type="AlphaFoldDB" id="A0A0W0GBM2"/>
<feature type="compositionally biased region" description="Polar residues" evidence="1">
    <location>
        <begin position="645"/>
        <end position="659"/>
    </location>
</feature>
<feature type="compositionally biased region" description="Basic and acidic residues" evidence="1">
    <location>
        <begin position="494"/>
        <end position="507"/>
    </location>
</feature>
<comment type="caution">
    <text evidence="2">The sequence shown here is derived from an EMBL/GenBank/DDBJ whole genome shotgun (WGS) entry which is preliminary data.</text>
</comment>
<feature type="compositionally biased region" description="Basic and acidic residues" evidence="1">
    <location>
        <begin position="669"/>
        <end position="693"/>
    </location>
</feature>
<feature type="region of interest" description="Disordered" evidence="1">
    <location>
        <begin position="18"/>
        <end position="38"/>
    </location>
</feature>
<organism evidence="2 3">
    <name type="scientific">Moniliophthora roreri</name>
    <name type="common">Frosty pod rot fungus</name>
    <name type="synonym">Monilia roreri</name>
    <dbReference type="NCBI Taxonomy" id="221103"/>
    <lineage>
        <taxon>Eukaryota</taxon>
        <taxon>Fungi</taxon>
        <taxon>Dikarya</taxon>
        <taxon>Basidiomycota</taxon>
        <taxon>Agaricomycotina</taxon>
        <taxon>Agaricomycetes</taxon>
        <taxon>Agaricomycetidae</taxon>
        <taxon>Agaricales</taxon>
        <taxon>Marasmiineae</taxon>
        <taxon>Marasmiaceae</taxon>
        <taxon>Moniliophthora</taxon>
    </lineage>
</organism>
<evidence type="ECO:0000256" key="1">
    <source>
        <dbReference type="SAM" id="MobiDB-lite"/>
    </source>
</evidence>
<gene>
    <name evidence="2" type="ORF">WG66_1471</name>
</gene>
<feature type="compositionally biased region" description="Basic residues" evidence="1">
    <location>
        <begin position="569"/>
        <end position="581"/>
    </location>
</feature>
<evidence type="ECO:0000313" key="3">
    <source>
        <dbReference type="Proteomes" id="UP000054988"/>
    </source>
</evidence>
<dbReference type="Proteomes" id="UP000054988">
    <property type="component" value="Unassembled WGS sequence"/>
</dbReference>
<reference evidence="2 3" key="1">
    <citation type="submission" date="2015-12" db="EMBL/GenBank/DDBJ databases">
        <title>Draft genome sequence of Moniliophthora roreri, the causal agent of frosty pod rot of cacao.</title>
        <authorList>
            <person name="Aime M.C."/>
            <person name="Diaz-Valderrama J.R."/>
            <person name="Kijpornyongpan T."/>
            <person name="Phillips-Mora W."/>
        </authorList>
    </citation>
    <scope>NUCLEOTIDE SEQUENCE [LARGE SCALE GENOMIC DNA]</scope>
    <source>
        <strain evidence="2 3">MCA 2952</strain>
    </source>
</reference>
<sequence length="706" mass="79209">MLTRGNPPLRDMTRTEITTDTEEHLPPPPPPYSQAPHTLTHSMMMAPMTPPHTPHQSTLARPIASMPHSTPSRHQIVHQPSTPRTLLHRVAAGRGSPTVSTPSSPHRHAVAGNVNDHGCLQVNNIKDKEDLWWSFDDFNDWTPSQLDSALGASNSSVTKKAYAFDGLEVVVGEWTHMYLLQHGYGALRARHSVEAFIQSQDLNLGYLVHRLSVHDDVQKEIKKDIDDLNKEFEVCCAALAKKWKRKERYVKDMFFQGGVHAVWRQKKINLYNAWKFVKAQDLRESGIVGIQVAKRYHKEYQHLKRPENWALLRQIIYKYKKYAKQLVYQRIKLPTARGHAQDFANTASQMTKMKDSSSLFTITPKALWHPNGTSLIWALNHTSYLKVILRGWDTDAIGFKLEAFAIAGCRPENMASNSDNKLKVLKYRVHEMTRQRLSDALGPFQNPSHMSNKGSALQYLADGLDKGTIGFKHLDPDELEQWKEEYVEKMRNLEEAEGREGDAEKSTGKKAKGTKRTSATKKTPAAASKSAQKKAPPAKRLAPPTSSSSSTSSSNSDSSESEREPQAKLRSKPKQVLKRKKPANEEEDTPGPDTTNNVPDTSCGTPPTGSPLFLPEDNPQSPTRQLSPSHDPPDANYHAVEPDVDNNSSDDQTLRNGMSRQKRVKRVRIASEVDRSKKHHVELDRQDVVEKVPKGKGKGKGKSGSH</sequence>
<evidence type="ECO:0000313" key="2">
    <source>
        <dbReference type="EMBL" id="KTB45951.1"/>
    </source>
</evidence>
<feature type="compositionally biased region" description="Basic residues" evidence="1">
    <location>
        <begin position="694"/>
        <end position="706"/>
    </location>
</feature>
<feature type="compositionally biased region" description="Polar residues" evidence="1">
    <location>
        <begin position="592"/>
        <end position="607"/>
    </location>
</feature>
<proteinExistence type="predicted"/>
<feature type="compositionally biased region" description="Low complexity" evidence="1">
    <location>
        <begin position="520"/>
        <end position="558"/>
    </location>
</feature>
<protein>
    <submittedName>
        <fullName evidence="2">Uncharacterized protein</fullName>
    </submittedName>
</protein>